<dbReference type="Proteomes" id="UP000017396">
    <property type="component" value="Chromosome"/>
</dbReference>
<dbReference type="InterPro" id="IPR017871">
    <property type="entry name" value="ABC_transporter-like_CS"/>
</dbReference>
<dbReference type="PANTHER" id="PTHR43394:SF1">
    <property type="entry name" value="ATP-BINDING CASSETTE SUB-FAMILY B MEMBER 10, MITOCHONDRIAL"/>
    <property type="match status" value="1"/>
</dbReference>
<keyword evidence="2 7" id="KW-0812">Transmembrane</keyword>
<dbReference type="GO" id="GO:0090374">
    <property type="term" value="P:oligopeptide export from mitochondrion"/>
    <property type="evidence" value="ECO:0007669"/>
    <property type="project" value="TreeGrafter"/>
</dbReference>
<dbReference type="SMART" id="SM00382">
    <property type="entry name" value="AAA"/>
    <property type="match status" value="1"/>
</dbReference>
<protein>
    <submittedName>
        <fullName evidence="10">ABC transporter</fullName>
    </submittedName>
</protein>
<dbReference type="HOGENOM" id="CLU_000604_84_3_3"/>
<keyword evidence="3" id="KW-0547">Nucleotide-binding</keyword>
<reference evidence="10 11" key="1">
    <citation type="journal article" date="2013" name="PLoS ONE">
        <title>Cultivation and Complete Genome Sequencing of Gloeobacter kilaueensis sp. nov., from a Lava Cave in Kilauea Caldera, Hawai'i.</title>
        <authorList>
            <person name="Saw J.H."/>
            <person name="Schatz M."/>
            <person name="Brown M.V."/>
            <person name="Kunkel D.D."/>
            <person name="Foster J.S."/>
            <person name="Shick H."/>
            <person name="Christensen S."/>
            <person name="Hou S."/>
            <person name="Wan X."/>
            <person name="Donachie S.P."/>
        </authorList>
    </citation>
    <scope>NUCLEOTIDE SEQUENCE [LARGE SCALE GENOMIC DNA]</scope>
    <source>
        <strain evidence="11">JS</strain>
    </source>
</reference>
<dbReference type="GO" id="GO:0005524">
    <property type="term" value="F:ATP binding"/>
    <property type="evidence" value="ECO:0007669"/>
    <property type="project" value="UniProtKB-KW"/>
</dbReference>
<evidence type="ECO:0000313" key="10">
    <source>
        <dbReference type="EMBL" id="AGY58731.1"/>
    </source>
</evidence>
<proteinExistence type="predicted"/>
<dbReference type="GO" id="GO:0015421">
    <property type="term" value="F:ABC-type oligopeptide transporter activity"/>
    <property type="evidence" value="ECO:0007669"/>
    <property type="project" value="TreeGrafter"/>
</dbReference>
<dbReference type="PROSITE" id="PS00211">
    <property type="entry name" value="ABC_TRANSPORTER_1"/>
    <property type="match status" value="1"/>
</dbReference>
<dbReference type="SUPFAM" id="SSF52540">
    <property type="entry name" value="P-loop containing nucleoside triphosphate hydrolases"/>
    <property type="match status" value="1"/>
</dbReference>
<dbReference type="EMBL" id="CP003587">
    <property type="protein sequence ID" value="AGY58731.1"/>
    <property type="molecule type" value="Genomic_DNA"/>
</dbReference>
<dbReference type="RefSeq" id="WP_023173912.1">
    <property type="nucleotide sequence ID" value="NC_022600.1"/>
</dbReference>
<dbReference type="CDD" id="cd07346">
    <property type="entry name" value="ABC_6TM_exporters"/>
    <property type="match status" value="1"/>
</dbReference>
<comment type="subcellular location">
    <subcellularLocation>
        <location evidence="1">Cell membrane</location>
        <topology evidence="1">Multi-pass membrane protein</topology>
    </subcellularLocation>
</comment>
<accession>U5QIH2</accession>
<feature type="transmembrane region" description="Helical" evidence="7">
    <location>
        <begin position="161"/>
        <end position="180"/>
    </location>
</feature>
<sequence>MAWFLKSYHRLLPFLAPHRLIILAALGCTAGFVATTPLLAYMVGRLTKFFGDGDLRSITELAWETLGVFIVRGLFQFGQDTLMAKAALDTITDLRAQVYAHLQKLDLACFASQRTGDLTMRLTGDIDRLGEIVRRFFYQFVPCVLTIVAVVSYLIFLNWQLTLVTMIIAPGIGWLFGWFGTRLSDLSRTSQDQIADLSSMLFEIFSAIRIIRAFAAEDYEKERFVKLSDENRLARFRTEQIKAVQYPIIGLLQALSVLLVFWVGTWQISLHNLSAEQFASFAAGIGLLLDPVRMITENLNELRQADGSADRVFELFELMPTVLESPKARVLAPVQGRIELQNINFAYTDGRQVLNGVNLQIEPGEVVALVGPSGSGKSSLVNLLPRFYDPLSGTVSIDGIDVRNVTFASLRRQIGIVPQETLLFSGTVAQNIAYGCNLGPEELPDEVIEAAKIANAHEFIMDLPNGYRTQMSEGGRGLSGGQRQRIAIARAVLLDPKILILDEATSALDNESEALVQAALDRLMKMKGRTVIIVAHRLSTIRDADRILVLDRGQIIEEGNHLSLLAGGKVYASLYNRQFERTPA</sequence>
<feature type="transmembrane region" description="Helical" evidence="7">
    <location>
        <begin position="20"/>
        <end position="41"/>
    </location>
</feature>
<keyword evidence="4" id="KW-0067">ATP-binding</keyword>
<keyword evidence="6 7" id="KW-0472">Membrane</keyword>
<evidence type="ECO:0000256" key="4">
    <source>
        <dbReference type="ARBA" id="ARBA00022840"/>
    </source>
</evidence>
<evidence type="ECO:0000256" key="6">
    <source>
        <dbReference type="ARBA" id="ARBA00023136"/>
    </source>
</evidence>
<gene>
    <name evidence="10" type="ORF">GKIL_2485</name>
</gene>
<dbReference type="GO" id="GO:0005886">
    <property type="term" value="C:plasma membrane"/>
    <property type="evidence" value="ECO:0007669"/>
    <property type="project" value="UniProtKB-SubCell"/>
</dbReference>
<dbReference type="InterPro" id="IPR003439">
    <property type="entry name" value="ABC_transporter-like_ATP-bd"/>
</dbReference>
<dbReference type="SUPFAM" id="SSF90123">
    <property type="entry name" value="ABC transporter transmembrane region"/>
    <property type="match status" value="1"/>
</dbReference>
<keyword evidence="11" id="KW-1185">Reference proteome</keyword>
<feature type="domain" description="ABC transmembrane type-1" evidence="9">
    <location>
        <begin position="23"/>
        <end position="304"/>
    </location>
</feature>
<evidence type="ECO:0000256" key="5">
    <source>
        <dbReference type="ARBA" id="ARBA00022989"/>
    </source>
</evidence>
<dbReference type="AlphaFoldDB" id="U5QIH2"/>
<evidence type="ECO:0000256" key="3">
    <source>
        <dbReference type="ARBA" id="ARBA00022741"/>
    </source>
</evidence>
<feature type="transmembrane region" description="Helical" evidence="7">
    <location>
        <begin position="243"/>
        <end position="264"/>
    </location>
</feature>
<dbReference type="FunFam" id="3.40.50.300:FF:000218">
    <property type="entry name" value="Multidrug ABC transporter ATP-binding protein"/>
    <property type="match status" value="1"/>
</dbReference>
<keyword evidence="5 7" id="KW-1133">Transmembrane helix</keyword>
<dbReference type="InterPro" id="IPR011527">
    <property type="entry name" value="ABC1_TM_dom"/>
</dbReference>
<dbReference type="OrthoDB" id="9762790at2"/>
<feature type="domain" description="ABC transporter" evidence="8">
    <location>
        <begin position="338"/>
        <end position="577"/>
    </location>
</feature>
<dbReference type="InterPro" id="IPR027417">
    <property type="entry name" value="P-loop_NTPase"/>
</dbReference>
<dbReference type="InterPro" id="IPR036640">
    <property type="entry name" value="ABC1_TM_sf"/>
</dbReference>
<evidence type="ECO:0000313" key="11">
    <source>
        <dbReference type="Proteomes" id="UP000017396"/>
    </source>
</evidence>
<dbReference type="InterPro" id="IPR003593">
    <property type="entry name" value="AAA+_ATPase"/>
</dbReference>
<dbReference type="Pfam" id="PF00005">
    <property type="entry name" value="ABC_tran"/>
    <property type="match status" value="1"/>
</dbReference>
<name>U5QIH2_GLOK1</name>
<dbReference type="KEGG" id="glj:GKIL_2485"/>
<dbReference type="Gene3D" id="1.20.1560.10">
    <property type="entry name" value="ABC transporter type 1, transmembrane domain"/>
    <property type="match status" value="1"/>
</dbReference>
<evidence type="ECO:0000259" key="9">
    <source>
        <dbReference type="PROSITE" id="PS50929"/>
    </source>
</evidence>
<organism evidence="10 11">
    <name type="scientific">Gloeobacter kilaueensis (strain ATCC BAA-2537 / CCAP 1431/1 / ULC 316 / JS1)</name>
    <dbReference type="NCBI Taxonomy" id="1183438"/>
    <lineage>
        <taxon>Bacteria</taxon>
        <taxon>Bacillati</taxon>
        <taxon>Cyanobacteriota</taxon>
        <taxon>Cyanophyceae</taxon>
        <taxon>Gloeobacterales</taxon>
        <taxon>Gloeobacteraceae</taxon>
        <taxon>Gloeobacter</taxon>
    </lineage>
</organism>
<dbReference type="eggNOG" id="COG1132">
    <property type="taxonomic scope" value="Bacteria"/>
</dbReference>
<dbReference type="PROSITE" id="PS50929">
    <property type="entry name" value="ABC_TM1F"/>
    <property type="match status" value="1"/>
</dbReference>
<dbReference type="InterPro" id="IPR039421">
    <property type="entry name" value="Type_1_exporter"/>
</dbReference>
<evidence type="ECO:0000259" key="8">
    <source>
        <dbReference type="PROSITE" id="PS50893"/>
    </source>
</evidence>
<dbReference type="GO" id="GO:0016887">
    <property type="term" value="F:ATP hydrolysis activity"/>
    <property type="evidence" value="ECO:0007669"/>
    <property type="project" value="InterPro"/>
</dbReference>
<dbReference type="Gene3D" id="3.40.50.300">
    <property type="entry name" value="P-loop containing nucleotide triphosphate hydrolases"/>
    <property type="match status" value="1"/>
</dbReference>
<evidence type="ECO:0000256" key="2">
    <source>
        <dbReference type="ARBA" id="ARBA00022692"/>
    </source>
</evidence>
<dbReference type="Pfam" id="PF00664">
    <property type="entry name" value="ABC_membrane"/>
    <property type="match status" value="1"/>
</dbReference>
<feature type="transmembrane region" description="Helical" evidence="7">
    <location>
        <begin position="136"/>
        <end position="155"/>
    </location>
</feature>
<dbReference type="PANTHER" id="PTHR43394">
    <property type="entry name" value="ATP-DEPENDENT PERMEASE MDL1, MITOCHONDRIAL"/>
    <property type="match status" value="1"/>
</dbReference>
<dbReference type="STRING" id="1183438.GKIL_2485"/>
<evidence type="ECO:0000256" key="1">
    <source>
        <dbReference type="ARBA" id="ARBA00004651"/>
    </source>
</evidence>
<dbReference type="PROSITE" id="PS50893">
    <property type="entry name" value="ABC_TRANSPORTER_2"/>
    <property type="match status" value="1"/>
</dbReference>
<evidence type="ECO:0000256" key="7">
    <source>
        <dbReference type="SAM" id="Phobius"/>
    </source>
</evidence>